<feature type="region of interest" description="Disordered" evidence="4">
    <location>
        <begin position="240"/>
        <end position="277"/>
    </location>
</feature>
<evidence type="ECO:0008006" key="7">
    <source>
        <dbReference type="Google" id="ProtNLM"/>
    </source>
</evidence>
<name>A0A540KSG1_MALBA</name>
<keyword evidence="2" id="KW-0143">Chaperone</keyword>
<comment type="caution">
    <text evidence="5">The sequence shown here is derived from an EMBL/GenBank/DDBJ whole genome shotgun (WGS) entry which is preliminary data.</text>
</comment>
<reference evidence="5 6" key="1">
    <citation type="journal article" date="2019" name="G3 (Bethesda)">
        <title>Sequencing of a Wild Apple (Malus baccata) Genome Unravels the Differences Between Cultivated and Wild Apple Species Regarding Disease Resistance and Cold Tolerance.</title>
        <authorList>
            <person name="Chen X."/>
        </authorList>
    </citation>
    <scope>NUCLEOTIDE SEQUENCE [LARGE SCALE GENOMIC DNA]</scope>
    <source>
        <strain evidence="6">cv. Shandingzi</strain>
        <tissue evidence="5">Leaves</tissue>
    </source>
</reference>
<dbReference type="Pfam" id="PF00956">
    <property type="entry name" value="NAP"/>
    <property type="match status" value="1"/>
</dbReference>
<gene>
    <name evidence="5" type="ORF">C1H46_037297</name>
</gene>
<accession>A0A540KSG1</accession>
<dbReference type="Gene3D" id="1.20.5.1500">
    <property type="match status" value="1"/>
</dbReference>
<sequence length="277" mass="32278">MVADAEKKAKLTEQAPEDDAYHLDKEFVLSVEKLQEVQDELDKILEFGFFQGLGIETGEIYVRVDDEESDKILEIEQEYNEIRRPVYVKRNEIIKAIPDFWLTSLMSHPVLCDILSEEDQKIFKYLKSVDVVDFKDDKTLGYSITFNFNDNPYFEDTKLTKTFTFIDGETTKITGTPIKRKEGMGLVKGVSDEKNGKKRPHVDERRIRDQHLLIYFNCCSFFSLFDSPLEHDEVVEIIKNDLWPNPEADEEEVDEEDSEEDEMENGGEEEDNDEEDS</sequence>
<dbReference type="InterPro" id="IPR002164">
    <property type="entry name" value="NAP_family"/>
</dbReference>
<protein>
    <recommendedName>
        <fullName evidence="7">Nucleosome assembly protein</fullName>
    </recommendedName>
</protein>
<keyword evidence="6" id="KW-1185">Reference proteome</keyword>
<dbReference type="GO" id="GO:0042393">
    <property type="term" value="F:histone binding"/>
    <property type="evidence" value="ECO:0007669"/>
    <property type="project" value="UniProtKB-ARBA"/>
</dbReference>
<evidence type="ECO:0000256" key="3">
    <source>
        <dbReference type="RuleBase" id="RU003876"/>
    </source>
</evidence>
<proteinExistence type="inferred from homology"/>
<evidence type="ECO:0000256" key="4">
    <source>
        <dbReference type="SAM" id="MobiDB-lite"/>
    </source>
</evidence>
<dbReference type="GO" id="GO:0005634">
    <property type="term" value="C:nucleus"/>
    <property type="evidence" value="ECO:0007669"/>
    <property type="project" value="InterPro"/>
</dbReference>
<dbReference type="SUPFAM" id="SSF143113">
    <property type="entry name" value="NAP-like"/>
    <property type="match status" value="1"/>
</dbReference>
<dbReference type="STRING" id="106549.A0A540KSG1"/>
<evidence type="ECO:0000256" key="2">
    <source>
        <dbReference type="ARBA" id="ARBA00023186"/>
    </source>
</evidence>
<evidence type="ECO:0000313" key="6">
    <source>
        <dbReference type="Proteomes" id="UP000315295"/>
    </source>
</evidence>
<dbReference type="PANTHER" id="PTHR11875">
    <property type="entry name" value="TESTIS-SPECIFIC Y-ENCODED PROTEIN"/>
    <property type="match status" value="1"/>
</dbReference>
<dbReference type="AlphaFoldDB" id="A0A540KSG1"/>
<dbReference type="Gene3D" id="3.30.1120.90">
    <property type="entry name" value="Nucleosome assembly protein"/>
    <property type="match status" value="1"/>
</dbReference>
<evidence type="ECO:0000256" key="1">
    <source>
        <dbReference type="ARBA" id="ARBA00009947"/>
    </source>
</evidence>
<comment type="similarity">
    <text evidence="1 3">Belongs to the nucleosome assembly protein (NAP) family.</text>
</comment>
<evidence type="ECO:0000313" key="5">
    <source>
        <dbReference type="EMBL" id="TQD77161.1"/>
    </source>
</evidence>
<dbReference type="Proteomes" id="UP000315295">
    <property type="component" value="Unassembled WGS sequence"/>
</dbReference>
<organism evidence="5 6">
    <name type="scientific">Malus baccata</name>
    <name type="common">Siberian crab apple</name>
    <name type="synonym">Pyrus baccata</name>
    <dbReference type="NCBI Taxonomy" id="106549"/>
    <lineage>
        <taxon>Eukaryota</taxon>
        <taxon>Viridiplantae</taxon>
        <taxon>Streptophyta</taxon>
        <taxon>Embryophyta</taxon>
        <taxon>Tracheophyta</taxon>
        <taxon>Spermatophyta</taxon>
        <taxon>Magnoliopsida</taxon>
        <taxon>eudicotyledons</taxon>
        <taxon>Gunneridae</taxon>
        <taxon>Pentapetalae</taxon>
        <taxon>rosids</taxon>
        <taxon>fabids</taxon>
        <taxon>Rosales</taxon>
        <taxon>Rosaceae</taxon>
        <taxon>Amygdaloideae</taxon>
        <taxon>Maleae</taxon>
        <taxon>Malus</taxon>
    </lineage>
</organism>
<dbReference type="EMBL" id="VIEB01000979">
    <property type="protein sequence ID" value="TQD77161.1"/>
    <property type="molecule type" value="Genomic_DNA"/>
</dbReference>
<dbReference type="InterPro" id="IPR037231">
    <property type="entry name" value="NAP-like_sf"/>
</dbReference>
<dbReference type="GO" id="GO:0006334">
    <property type="term" value="P:nucleosome assembly"/>
    <property type="evidence" value="ECO:0007669"/>
    <property type="project" value="InterPro"/>
</dbReference>
<dbReference type="GO" id="GO:0000724">
    <property type="term" value="P:double-strand break repair via homologous recombination"/>
    <property type="evidence" value="ECO:0007669"/>
    <property type="project" value="UniProtKB-ARBA"/>
</dbReference>
<feature type="compositionally biased region" description="Acidic residues" evidence="4">
    <location>
        <begin position="247"/>
        <end position="277"/>
    </location>
</feature>